<evidence type="ECO:0000256" key="2">
    <source>
        <dbReference type="ARBA" id="ARBA00012755"/>
    </source>
</evidence>
<dbReference type="AlphaFoldDB" id="A0A2T3FTT0"/>
<evidence type="ECO:0000256" key="1">
    <source>
        <dbReference type="ARBA" id="ARBA00001255"/>
    </source>
</evidence>
<dbReference type="InterPro" id="IPR013780">
    <property type="entry name" value="Glyco_hydro_b"/>
</dbReference>
<dbReference type="InterPro" id="IPR002252">
    <property type="entry name" value="Glyco_hydro_36"/>
</dbReference>
<evidence type="ECO:0000259" key="9">
    <source>
        <dbReference type="Pfam" id="PF16875"/>
    </source>
</evidence>
<evidence type="ECO:0000313" key="10">
    <source>
        <dbReference type="EMBL" id="PST38685.1"/>
    </source>
</evidence>
<feature type="binding site" evidence="7">
    <location>
        <begin position="477"/>
        <end position="481"/>
    </location>
    <ligand>
        <name>substrate</name>
    </ligand>
</feature>
<evidence type="ECO:0000256" key="7">
    <source>
        <dbReference type="PIRSR" id="PIRSR005536-2"/>
    </source>
</evidence>
<name>A0A2T3FTT0_9CLOT</name>
<dbReference type="Pfam" id="PF16875">
    <property type="entry name" value="Glyco_hydro_36N"/>
    <property type="match status" value="1"/>
</dbReference>
<dbReference type="Proteomes" id="UP000241048">
    <property type="component" value="Unassembled WGS sequence"/>
</dbReference>
<dbReference type="InterPro" id="IPR050985">
    <property type="entry name" value="Alpha-glycosidase_related"/>
</dbReference>
<feature type="binding site" evidence="7">
    <location>
        <position position="549"/>
    </location>
    <ligand>
        <name>substrate</name>
    </ligand>
</feature>
<dbReference type="Gene3D" id="2.70.98.60">
    <property type="entry name" value="alpha-galactosidase from lactobacil brevis"/>
    <property type="match status" value="1"/>
</dbReference>
<sequence>MSIVYHESSKIFHLYNQTISYIMMVLPNGHMGQLYYGKKIRDKEDFSYLLELAPRDMASYLYENDRTFSLGHIKLEYGTYGSGDYRHPAVEILQNDGSTYSDFQFTGYQVTSGKPKLPGLPATYTEQDGEAETLIITLKDTHTNLELHLLYTIFVEGGVIARSASISNQGDISVQVQTAMSLCLDLPDHDYEWMQFSGAWARERALHTRRLEYGIQAIDSTRGHSSHEQNPFIILKRPSADEFQGEAIGCSLIYSGNFLAQAEVESHGTTRLMIGINPFGFSWELNPGETFQTPEAVLVYSSQGLNDMSQTFHRLYRRRLARGYWRDRERPILINNWEATYFNFTEEKLLQLASRAQKCGIELFVLDDGWFGARSSSKAGLGDWEANRDRLPNGLSGLAQKIEALGMKFGLWIEPEMVNADSDLFRTHPDWILQVPGRTPCHGRYQYVLDFSRQEILDYIYEKIASILEGASISYIKWDMNRSLSDVWSRGVSARQQGEVFHRYILGVYQMYERLTTRFPDILFESCASGGARFDAGMLYYAPQGWLSDNTDAIERLRIQYGTSYGYPISSMGSHVSASPNHQLHRQTPLWTRANTAFFGTFGYELDLAQLGEDELSELKIQTAFMKQHRSLIQYGTFYRLSSPFENNITAWMVVSEDRTEALVGWYRTLNVANGPFTRLYLQGLEESDLYNVTEYTEGHESAVSTHYGDELMNLGLITSDASSGQYMDGRRESCDFDSRLFYVQKQAE</sequence>
<dbReference type="EMBL" id="PYLO01000001">
    <property type="protein sequence ID" value="PST38685.1"/>
    <property type="molecule type" value="Genomic_DNA"/>
</dbReference>
<dbReference type="RefSeq" id="WP_106999887.1">
    <property type="nucleotide sequence ID" value="NZ_JAQDBF010000001.1"/>
</dbReference>
<dbReference type="InterPro" id="IPR031705">
    <property type="entry name" value="Glyco_hydro_36_C"/>
</dbReference>
<evidence type="ECO:0000256" key="5">
    <source>
        <dbReference type="PIRNR" id="PIRNR005536"/>
    </source>
</evidence>
<feature type="active site" description="Proton donor" evidence="6">
    <location>
        <position position="549"/>
    </location>
</feature>
<comment type="similarity">
    <text evidence="5">Belongs to the glycosyl hydrolase.</text>
</comment>
<dbReference type="InterPro" id="IPR031704">
    <property type="entry name" value="Glyco_hydro_36_N"/>
</dbReference>
<evidence type="ECO:0000256" key="4">
    <source>
        <dbReference type="ARBA" id="ARBA00023295"/>
    </source>
</evidence>
<dbReference type="EC" id="3.2.1.22" evidence="2 5"/>
<dbReference type="GeneID" id="79839622"/>
<dbReference type="PRINTS" id="PR00743">
    <property type="entry name" value="GLHYDRLASE36"/>
</dbReference>
<evidence type="ECO:0000313" key="11">
    <source>
        <dbReference type="Proteomes" id="UP000241048"/>
    </source>
</evidence>
<keyword evidence="4 5" id="KW-0326">Glycosidase</keyword>
<dbReference type="FunFam" id="3.20.20.70:FF:000118">
    <property type="entry name" value="Alpha-galactosidase"/>
    <property type="match status" value="1"/>
</dbReference>
<dbReference type="InterPro" id="IPR013785">
    <property type="entry name" value="Aldolase_TIM"/>
</dbReference>
<dbReference type="Gene3D" id="3.20.20.70">
    <property type="entry name" value="Aldolase class I"/>
    <property type="match status" value="1"/>
</dbReference>
<dbReference type="InterPro" id="IPR038417">
    <property type="entry name" value="Alpga-gal_N_sf"/>
</dbReference>
<feature type="active site" description="Nucleophile" evidence="6">
    <location>
        <position position="479"/>
    </location>
</feature>
<proteinExistence type="inferred from homology"/>
<dbReference type="Pfam" id="PF16874">
    <property type="entry name" value="Glyco_hydro_36C"/>
    <property type="match status" value="1"/>
</dbReference>
<dbReference type="InterPro" id="IPR000111">
    <property type="entry name" value="Glyco_hydro_27/36_CS"/>
</dbReference>
<dbReference type="InterPro" id="IPR017853">
    <property type="entry name" value="GH"/>
</dbReference>
<dbReference type="SUPFAM" id="SSF51445">
    <property type="entry name" value="(Trans)glycosidases"/>
    <property type="match status" value="1"/>
</dbReference>
<protein>
    <recommendedName>
        <fullName evidence="2 5">Alpha-galactosidase</fullName>
        <ecNumber evidence="2 5">3.2.1.22</ecNumber>
    </recommendedName>
</protein>
<dbReference type="PIRSF" id="PIRSF005536">
    <property type="entry name" value="Agal"/>
    <property type="match status" value="1"/>
</dbReference>
<dbReference type="GO" id="GO:0016052">
    <property type="term" value="P:carbohydrate catabolic process"/>
    <property type="evidence" value="ECO:0007669"/>
    <property type="project" value="InterPro"/>
</dbReference>
<evidence type="ECO:0000256" key="6">
    <source>
        <dbReference type="PIRSR" id="PIRSR005536-1"/>
    </source>
</evidence>
<accession>A0A2T3FTT0</accession>
<comment type="caution">
    <text evidence="10">The sequence shown here is derived from an EMBL/GenBank/DDBJ whole genome shotgun (WGS) entry which is preliminary data.</text>
</comment>
<dbReference type="Gene3D" id="2.60.40.1180">
    <property type="entry name" value="Golgi alpha-mannosidase II"/>
    <property type="match status" value="1"/>
</dbReference>
<dbReference type="GO" id="GO:0004557">
    <property type="term" value="F:alpha-galactosidase activity"/>
    <property type="evidence" value="ECO:0007669"/>
    <property type="project" value="UniProtKB-UniRule"/>
</dbReference>
<reference evidence="10 11" key="1">
    <citation type="submission" date="2018-03" db="EMBL/GenBank/DDBJ databases">
        <title>Lachnoclostridium SNUG30386 gen.nov., sp.nov., isolated from human faeces.</title>
        <authorList>
            <person name="Seo B."/>
            <person name="Jeon K."/>
            <person name="Ko G."/>
        </authorList>
    </citation>
    <scope>NUCLEOTIDE SEQUENCE [LARGE SCALE GENOMIC DNA]</scope>
    <source>
        <strain evidence="10 11">SNUG30386</strain>
    </source>
</reference>
<feature type="binding site" evidence="7">
    <location>
        <begin position="367"/>
        <end position="368"/>
    </location>
    <ligand>
        <name>substrate</name>
    </ligand>
</feature>
<feature type="binding site" evidence="7">
    <location>
        <position position="527"/>
    </location>
    <ligand>
        <name>substrate</name>
    </ligand>
</feature>
<evidence type="ECO:0000259" key="8">
    <source>
        <dbReference type="Pfam" id="PF16874"/>
    </source>
</evidence>
<dbReference type="PANTHER" id="PTHR43053">
    <property type="entry name" value="GLYCOSIDASE FAMILY 31"/>
    <property type="match status" value="1"/>
</dbReference>
<dbReference type="CDD" id="cd14791">
    <property type="entry name" value="GH36"/>
    <property type="match status" value="1"/>
</dbReference>
<gene>
    <name evidence="10" type="ORF">C7U56_01655</name>
</gene>
<feature type="binding site" evidence="7">
    <location>
        <position position="444"/>
    </location>
    <ligand>
        <name>substrate</name>
    </ligand>
</feature>
<organism evidence="10 11">
    <name type="scientific">Clostridium fessum</name>
    <dbReference type="NCBI Taxonomy" id="2126740"/>
    <lineage>
        <taxon>Bacteria</taxon>
        <taxon>Bacillati</taxon>
        <taxon>Bacillota</taxon>
        <taxon>Clostridia</taxon>
        <taxon>Eubacteriales</taxon>
        <taxon>Clostridiaceae</taxon>
        <taxon>Clostridium</taxon>
    </lineage>
</organism>
<feature type="binding site" evidence="7">
    <location>
        <position position="200"/>
    </location>
    <ligand>
        <name>substrate</name>
    </ligand>
</feature>
<keyword evidence="11" id="KW-1185">Reference proteome</keyword>
<evidence type="ECO:0000256" key="3">
    <source>
        <dbReference type="ARBA" id="ARBA00022801"/>
    </source>
</evidence>
<keyword evidence="3 5" id="KW-0378">Hydrolase</keyword>
<dbReference type="PANTHER" id="PTHR43053:SF3">
    <property type="entry name" value="ALPHA-GALACTOSIDASE C-RELATED"/>
    <property type="match status" value="1"/>
</dbReference>
<feature type="domain" description="Glycosyl hydrolase family 36 C-terminal" evidence="8">
    <location>
        <begin position="650"/>
        <end position="743"/>
    </location>
</feature>
<comment type="catalytic activity">
    <reaction evidence="1 5">
        <text>Hydrolysis of terminal, non-reducing alpha-D-galactose residues in alpha-D-galactosides, including galactose oligosaccharides, galactomannans and galactolipids.</text>
        <dbReference type="EC" id="3.2.1.22"/>
    </reaction>
</comment>
<dbReference type="PROSITE" id="PS00512">
    <property type="entry name" value="ALPHA_GALACTOSIDASE"/>
    <property type="match status" value="1"/>
</dbReference>
<feature type="domain" description="Glycosyl hydrolase family 36 N-terminal" evidence="9">
    <location>
        <begin position="29"/>
        <end position="286"/>
    </location>
</feature>
<dbReference type="Pfam" id="PF02065">
    <property type="entry name" value="Melibiase"/>
    <property type="match status" value="1"/>
</dbReference>